<evidence type="ECO:0000313" key="3">
    <source>
        <dbReference type="EMBL" id="QSR28106.1"/>
    </source>
</evidence>
<evidence type="ECO:0000256" key="1">
    <source>
        <dbReference type="SAM" id="MobiDB-lite"/>
    </source>
</evidence>
<name>A0ABX7PQ88_9ACTN</name>
<dbReference type="Pfam" id="PF01663">
    <property type="entry name" value="Phosphodiest"/>
    <property type="match status" value="2"/>
</dbReference>
<evidence type="ECO:0000256" key="2">
    <source>
        <dbReference type="SAM" id="Phobius"/>
    </source>
</evidence>
<feature type="transmembrane region" description="Helical" evidence="2">
    <location>
        <begin position="12"/>
        <end position="32"/>
    </location>
</feature>
<sequence>MPATSKAPEARPLHVAALVALVLLLVGAAFWWSRDDAPAQGGGDVPAGSAPSGTTASGPAPESRPARLPRHPRVVVVSVDGLASYAVTAQQMPVLTGLLEGGAGTLNARTAVERTVTLPNHTGMVTGRRIDAAAGGHGVTWNVDSPRNVRPGVPSVFSVIHAAGGSSAVFAGKTKFRMWDRSWPGTIDEFVVDEDLAALTNAVVDDLEGTRRDLVFLHIGLTDATGHASGWDSPAYDAAVTRADDAIGRVVDAIEEDPRRAAQTIVVVTADHGGPPGGKDHGDASALVDFQVPFVVWGPGVAAEDLYVLNPDYADPGDAQPSYDAVPPVRNAAVANLVTDLLGLGPVPGSQVDARQDLDVQAGPGGRP</sequence>
<dbReference type="RefSeq" id="WP_207006828.1">
    <property type="nucleotide sequence ID" value="NZ_CP022295.1"/>
</dbReference>
<dbReference type="Proteomes" id="UP000662818">
    <property type="component" value="Chromosome"/>
</dbReference>
<accession>A0ABX7PQ88</accession>
<dbReference type="EMBL" id="CP022295">
    <property type="protein sequence ID" value="QSR28106.1"/>
    <property type="molecule type" value="Genomic_DNA"/>
</dbReference>
<proteinExistence type="predicted"/>
<dbReference type="SUPFAM" id="SSF53649">
    <property type="entry name" value="Alkaline phosphatase-like"/>
    <property type="match status" value="1"/>
</dbReference>
<keyword evidence="2" id="KW-0472">Membrane</keyword>
<reference evidence="3 4" key="1">
    <citation type="submission" date="2017-06" db="EMBL/GenBank/DDBJ databases">
        <title>Complete Genome Sequence of the Soil Carbazole-Degrading Bacterium Nocardioides aromaticivorans IC177.</title>
        <authorList>
            <person name="Vejarano F."/>
            <person name="Suzuki-Minakuchi C."/>
            <person name="Ohtsubo Y."/>
            <person name="Tsuda M."/>
            <person name="Okada K."/>
            <person name="Nojiri H."/>
        </authorList>
    </citation>
    <scope>NUCLEOTIDE SEQUENCE [LARGE SCALE GENOMIC DNA]</scope>
    <source>
        <strain evidence="3 4">IC177</strain>
    </source>
</reference>
<dbReference type="PANTHER" id="PTHR10151:SF120">
    <property type="entry name" value="BIS(5'-ADENOSYL)-TRIPHOSPHATASE"/>
    <property type="match status" value="1"/>
</dbReference>
<evidence type="ECO:0000313" key="4">
    <source>
        <dbReference type="Proteomes" id="UP000662818"/>
    </source>
</evidence>
<protein>
    <recommendedName>
        <fullName evidence="5">Type I phosphodiesterase/nucleotide pyrophosphatase</fullName>
    </recommendedName>
</protein>
<feature type="region of interest" description="Disordered" evidence="1">
    <location>
        <begin position="346"/>
        <end position="368"/>
    </location>
</feature>
<keyword evidence="2" id="KW-0812">Transmembrane</keyword>
<evidence type="ECO:0008006" key="5">
    <source>
        <dbReference type="Google" id="ProtNLM"/>
    </source>
</evidence>
<feature type="region of interest" description="Disordered" evidence="1">
    <location>
        <begin position="39"/>
        <end position="71"/>
    </location>
</feature>
<organism evidence="3 4">
    <name type="scientific">Nocardioides aromaticivorans</name>
    <dbReference type="NCBI Taxonomy" id="200618"/>
    <lineage>
        <taxon>Bacteria</taxon>
        <taxon>Bacillati</taxon>
        <taxon>Actinomycetota</taxon>
        <taxon>Actinomycetes</taxon>
        <taxon>Propionibacteriales</taxon>
        <taxon>Nocardioidaceae</taxon>
        <taxon>Nocardioides</taxon>
    </lineage>
</organism>
<gene>
    <name evidence="3" type="ORF">CFH99_21020</name>
</gene>
<dbReference type="InterPro" id="IPR002591">
    <property type="entry name" value="Phosphodiest/P_Trfase"/>
</dbReference>
<dbReference type="PANTHER" id="PTHR10151">
    <property type="entry name" value="ECTONUCLEOTIDE PYROPHOSPHATASE/PHOSPHODIESTERASE"/>
    <property type="match status" value="1"/>
</dbReference>
<keyword evidence="2" id="KW-1133">Transmembrane helix</keyword>
<dbReference type="InterPro" id="IPR017850">
    <property type="entry name" value="Alkaline_phosphatase_core_sf"/>
</dbReference>
<keyword evidence="4" id="KW-1185">Reference proteome</keyword>
<dbReference type="Gene3D" id="3.40.720.10">
    <property type="entry name" value="Alkaline Phosphatase, subunit A"/>
    <property type="match status" value="1"/>
</dbReference>